<proteinExistence type="predicted"/>
<organism evidence="1 2">
    <name type="scientific">Kangiella marina</name>
    <dbReference type="NCBI Taxonomy" id="1079178"/>
    <lineage>
        <taxon>Bacteria</taxon>
        <taxon>Pseudomonadati</taxon>
        <taxon>Pseudomonadota</taxon>
        <taxon>Gammaproteobacteria</taxon>
        <taxon>Kangiellales</taxon>
        <taxon>Kangiellaceae</taxon>
        <taxon>Kangiella</taxon>
    </lineage>
</organism>
<gene>
    <name evidence="1" type="ORF">GCM10023151_05250</name>
</gene>
<name>A0ABP8IDU6_9GAMM</name>
<evidence type="ECO:0000313" key="2">
    <source>
        <dbReference type="Proteomes" id="UP001501011"/>
    </source>
</evidence>
<keyword evidence="2" id="KW-1185">Reference proteome</keyword>
<dbReference type="Proteomes" id="UP001501011">
    <property type="component" value="Unassembled WGS sequence"/>
</dbReference>
<sequence>MASQAHSVEKGPLLLSEVPSSQLYTDRQVAQVKSGDEQWQKGHELNLTGKSFLEKDYLLYQKVQQTSLESVAQSDLDFLREASKHKPLAYQKHPEGPIATPVFDVASLASHKLFLHDVNTQKQQLSSQLSTSPELFVRQSMGSAVDTEAARQLLITHSQLTPTTTHLLVKGYREAIEVGDGAQQSLLLLKTIAEEASDFEAAQAVLNASIRSPHKHQLLTQLHRFFSDAEQEALLSEQINGKTDLASQAIIQYGQLASSVRNNHVLYSNLSDAALGASSALAISRVNKTHPDYSVIVNNLKHNKSSRTFTANNLLVLKLTDNSESRAVLKDILDKGYIQYSDMRAEVASWLQ</sequence>
<protein>
    <submittedName>
        <fullName evidence="1">Uncharacterized protein</fullName>
    </submittedName>
</protein>
<dbReference type="EMBL" id="BAABFV010000001">
    <property type="protein sequence ID" value="GAA4356865.1"/>
    <property type="molecule type" value="Genomic_DNA"/>
</dbReference>
<comment type="caution">
    <text evidence="1">The sequence shown here is derived from an EMBL/GenBank/DDBJ whole genome shotgun (WGS) entry which is preliminary data.</text>
</comment>
<accession>A0ABP8IDU6</accession>
<reference evidence="2" key="1">
    <citation type="journal article" date="2019" name="Int. J. Syst. Evol. Microbiol.">
        <title>The Global Catalogue of Microorganisms (GCM) 10K type strain sequencing project: providing services to taxonomists for standard genome sequencing and annotation.</title>
        <authorList>
            <consortium name="The Broad Institute Genomics Platform"/>
            <consortium name="The Broad Institute Genome Sequencing Center for Infectious Disease"/>
            <person name="Wu L."/>
            <person name="Ma J."/>
        </authorList>
    </citation>
    <scope>NUCLEOTIDE SEQUENCE [LARGE SCALE GENOMIC DNA]</scope>
    <source>
        <strain evidence="2">JCM 17728</strain>
    </source>
</reference>
<evidence type="ECO:0000313" key="1">
    <source>
        <dbReference type="EMBL" id="GAA4356865.1"/>
    </source>
</evidence>